<dbReference type="Pfam" id="PF07729">
    <property type="entry name" value="FCD"/>
    <property type="match status" value="1"/>
</dbReference>
<keyword evidence="2 5" id="KW-0238">DNA-binding</keyword>
<dbReference type="OrthoDB" id="9799482at2"/>
<dbReference type="SUPFAM" id="SSF48008">
    <property type="entry name" value="GntR ligand-binding domain-like"/>
    <property type="match status" value="1"/>
</dbReference>
<dbReference type="Proteomes" id="UP000320300">
    <property type="component" value="Unassembled WGS sequence"/>
</dbReference>
<dbReference type="AlphaFoldDB" id="A0A521EX05"/>
<dbReference type="InterPro" id="IPR000524">
    <property type="entry name" value="Tscrpt_reg_HTH_GntR"/>
</dbReference>
<evidence type="ECO:0000259" key="4">
    <source>
        <dbReference type="PROSITE" id="PS50949"/>
    </source>
</evidence>
<dbReference type="InterPro" id="IPR011711">
    <property type="entry name" value="GntR_C"/>
</dbReference>
<dbReference type="EMBL" id="FXTN01000009">
    <property type="protein sequence ID" value="SMO87951.1"/>
    <property type="molecule type" value="Genomic_DNA"/>
</dbReference>
<dbReference type="InterPro" id="IPR008920">
    <property type="entry name" value="TF_FadR/GntR_C"/>
</dbReference>
<evidence type="ECO:0000313" key="5">
    <source>
        <dbReference type="EMBL" id="SMO87951.1"/>
    </source>
</evidence>
<reference evidence="5 6" key="1">
    <citation type="submission" date="2017-05" db="EMBL/GenBank/DDBJ databases">
        <authorList>
            <person name="Varghese N."/>
            <person name="Submissions S."/>
        </authorList>
    </citation>
    <scope>NUCLEOTIDE SEQUENCE [LARGE SCALE GENOMIC DNA]</scope>
    <source>
        <strain evidence="5 6">DSM 19036</strain>
    </source>
</reference>
<dbReference type="Gene3D" id="1.20.120.530">
    <property type="entry name" value="GntR ligand-binding domain-like"/>
    <property type="match status" value="1"/>
</dbReference>
<dbReference type="InterPro" id="IPR036390">
    <property type="entry name" value="WH_DNA-bd_sf"/>
</dbReference>
<dbReference type="GO" id="GO:0003677">
    <property type="term" value="F:DNA binding"/>
    <property type="evidence" value="ECO:0007669"/>
    <property type="project" value="UniProtKB-KW"/>
</dbReference>
<dbReference type="SUPFAM" id="SSF46785">
    <property type="entry name" value="Winged helix' DNA-binding domain"/>
    <property type="match status" value="1"/>
</dbReference>
<dbReference type="PROSITE" id="PS50949">
    <property type="entry name" value="HTH_GNTR"/>
    <property type="match status" value="1"/>
</dbReference>
<proteinExistence type="predicted"/>
<dbReference type="Gene3D" id="1.10.10.10">
    <property type="entry name" value="Winged helix-like DNA-binding domain superfamily/Winged helix DNA-binding domain"/>
    <property type="match status" value="1"/>
</dbReference>
<dbReference type="PANTHER" id="PTHR43537">
    <property type="entry name" value="TRANSCRIPTIONAL REGULATOR, GNTR FAMILY"/>
    <property type="match status" value="1"/>
</dbReference>
<dbReference type="GO" id="GO:0003700">
    <property type="term" value="F:DNA-binding transcription factor activity"/>
    <property type="evidence" value="ECO:0007669"/>
    <property type="project" value="InterPro"/>
</dbReference>
<sequence length="212" mass="23777">MKLSDKVIAAIKKDIASGRLKKGEKIPAEPELMEIYQVGRSTIREAIKTLAISGILKVQQGSGTFVASKIRDESLTQRLRRADFEEVNTVRAVLENEIVRLACTNRTAADIENMQELLLQRKKAIEASQPKKCMDADVGFHISIAKAAGNKVLSDLYENFSLVLQDFFEKREENIGHFSRSQQSHEDLAAAIAKQDQKSAEQLLKSILHHNY</sequence>
<dbReference type="Pfam" id="PF00392">
    <property type="entry name" value="GntR"/>
    <property type="match status" value="1"/>
</dbReference>
<evidence type="ECO:0000313" key="6">
    <source>
        <dbReference type="Proteomes" id="UP000320300"/>
    </source>
</evidence>
<name>A0A521EX05_9SPHI</name>
<keyword evidence="1" id="KW-0805">Transcription regulation</keyword>
<evidence type="ECO:0000256" key="1">
    <source>
        <dbReference type="ARBA" id="ARBA00023015"/>
    </source>
</evidence>
<dbReference type="PRINTS" id="PR00035">
    <property type="entry name" value="HTHGNTR"/>
</dbReference>
<dbReference type="InterPro" id="IPR036388">
    <property type="entry name" value="WH-like_DNA-bd_sf"/>
</dbReference>
<protein>
    <submittedName>
        <fullName evidence="5">DNA-binding transcriptional regulator, FadR family</fullName>
    </submittedName>
</protein>
<organism evidence="5 6">
    <name type="scientific">Pedobacter westerhofensis</name>
    <dbReference type="NCBI Taxonomy" id="425512"/>
    <lineage>
        <taxon>Bacteria</taxon>
        <taxon>Pseudomonadati</taxon>
        <taxon>Bacteroidota</taxon>
        <taxon>Sphingobacteriia</taxon>
        <taxon>Sphingobacteriales</taxon>
        <taxon>Sphingobacteriaceae</taxon>
        <taxon>Pedobacter</taxon>
    </lineage>
</organism>
<dbReference type="SMART" id="SM00895">
    <property type="entry name" value="FCD"/>
    <property type="match status" value="1"/>
</dbReference>
<evidence type="ECO:0000256" key="3">
    <source>
        <dbReference type="ARBA" id="ARBA00023163"/>
    </source>
</evidence>
<keyword evidence="6" id="KW-1185">Reference proteome</keyword>
<dbReference type="CDD" id="cd07377">
    <property type="entry name" value="WHTH_GntR"/>
    <property type="match status" value="1"/>
</dbReference>
<dbReference type="PANTHER" id="PTHR43537:SF47">
    <property type="entry name" value="REGULATORY PROTEIN GNTR HTH"/>
    <property type="match status" value="1"/>
</dbReference>
<dbReference type="RefSeq" id="WP_142529600.1">
    <property type="nucleotide sequence ID" value="NZ_CBCSJO010000009.1"/>
</dbReference>
<dbReference type="SMART" id="SM00345">
    <property type="entry name" value="HTH_GNTR"/>
    <property type="match status" value="1"/>
</dbReference>
<evidence type="ECO:0000256" key="2">
    <source>
        <dbReference type="ARBA" id="ARBA00023125"/>
    </source>
</evidence>
<keyword evidence="3" id="KW-0804">Transcription</keyword>
<gene>
    <name evidence="5" type="ORF">SAMN06265348_109186</name>
</gene>
<accession>A0A521EX05</accession>
<feature type="domain" description="HTH gntR-type" evidence="4">
    <location>
        <begin position="1"/>
        <end position="69"/>
    </location>
</feature>